<dbReference type="SUPFAM" id="SSF53098">
    <property type="entry name" value="Ribonuclease H-like"/>
    <property type="match status" value="1"/>
</dbReference>
<sequence>MTSHLRELHPIDHAQLVKAKVGLPTFSMVSRFLEQQQAVCAVLAEDSFTDALTSEKRVTMSALKPIMEHITTEILLDGDEDSDLTKQMKLAMRDDLKTREERASKKTLSGILKHITTTRARQDDNTESGFMPAHSPEQKLRIEINLYMSMPPIEPDADPLDWWKSNYLQLPLLANVAKNFFCVPATNVPSERAFSTSGHILSPQRSRLSVEKINMLSFLHDNLS</sequence>
<dbReference type="PANTHER" id="PTHR46169:SF25">
    <property type="entry name" value="ZINC FINGER BED DOMAIN-CONTAINING PROTEIN 1-LIKE-RELATED"/>
    <property type="match status" value="1"/>
</dbReference>
<name>A0A9Q1GCP1_SYNKA</name>
<dbReference type="AlphaFoldDB" id="A0A9Q1GCP1"/>
<evidence type="ECO:0000313" key="2">
    <source>
        <dbReference type="EMBL" id="KAJ8381502.1"/>
    </source>
</evidence>
<evidence type="ECO:0000313" key="3">
    <source>
        <dbReference type="Proteomes" id="UP001152622"/>
    </source>
</evidence>
<gene>
    <name evidence="2" type="ORF">SKAU_G00022800</name>
</gene>
<accession>A0A9Q1GCP1</accession>
<keyword evidence="3" id="KW-1185">Reference proteome</keyword>
<comment type="caution">
    <text evidence="2">The sequence shown here is derived from an EMBL/GenBank/DDBJ whole genome shotgun (WGS) entry which is preliminary data.</text>
</comment>
<dbReference type="Pfam" id="PF05699">
    <property type="entry name" value="Dimer_Tnp_hAT"/>
    <property type="match status" value="1"/>
</dbReference>
<dbReference type="GO" id="GO:0005634">
    <property type="term" value="C:nucleus"/>
    <property type="evidence" value="ECO:0007669"/>
    <property type="project" value="TreeGrafter"/>
</dbReference>
<dbReference type="InterPro" id="IPR052717">
    <property type="entry name" value="Vacuolar_transposase_reg"/>
</dbReference>
<proteinExistence type="predicted"/>
<dbReference type="GO" id="GO:0046983">
    <property type="term" value="F:protein dimerization activity"/>
    <property type="evidence" value="ECO:0007669"/>
    <property type="project" value="InterPro"/>
</dbReference>
<dbReference type="Proteomes" id="UP001152622">
    <property type="component" value="Chromosome 1"/>
</dbReference>
<reference evidence="2" key="1">
    <citation type="journal article" date="2023" name="Science">
        <title>Genome structures resolve the early diversification of teleost fishes.</title>
        <authorList>
            <person name="Parey E."/>
            <person name="Louis A."/>
            <person name="Montfort J."/>
            <person name="Bouchez O."/>
            <person name="Roques C."/>
            <person name="Iampietro C."/>
            <person name="Lluch J."/>
            <person name="Castinel A."/>
            <person name="Donnadieu C."/>
            <person name="Desvignes T."/>
            <person name="Floi Bucao C."/>
            <person name="Jouanno E."/>
            <person name="Wen M."/>
            <person name="Mejri S."/>
            <person name="Dirks R."/>
            <person name="Jansen H."/>
            <person name="Henkel C."/>
            <person name="Chen W.J."/>
            <person name="Zahm M."/>
            <person name="Cabau C."/>
            <person name="Klopp C."/>
            <person name="Thompson A.W."/>
            <person name="Robinson-Rechavi M."/>
            <person name="Braasch I."/>
            <person name="Lecointre G."/>
            <person name="Bobe J."/>
            <person name="Postlethwait J.H."/>
            <person name="Berthelot C."/>
            <person name="Roest Crollius H."/>
            <person name="Guiguen Y."/>
        </authorList>
    </citation>
    <scope>NUCLEOTIDE SEQUENCE</scope>
    <source>
        <strain evidence="2">WJC10195</strain>
    </source>
</reference>
<dbReference type="InterPro" id="IPR012337">
    <property type="entry name" value="RNaseH-like_sf"/>
</dbReference>
<dbReference type="EMBL" id="JAINUF010000001">
    <property type="protein sequence ID" value="KAJ8381502.1"/>
    <property type="molecule type" value="Genomic_DNA"/>
</dbReference>
<dbReference type="OrthoDB" id="1607513at2759"/>
<feature type="domain" description="HAT C-terminal dimerisation" evidence="1">
    <location>
        <begin position="143"/>
        <end position="223"/>
    </location>
</feature>
<dbReference type="PANTHER" id="PTHR46169">
    <property type="entry name" value="DNA REPLICATION-RELATED ELEMENT FACTOR, ISOFORM A"/>
    <property type="match status" value="1"/>
</dbReference>
<dbReference type="InterPro" id="IPR008906">
    <property type="entry name" value="HATC_C_dom"/>
</dbReference>
<dbReference type="GO" id="GO:0006357">
    <property type="term" value="P:regulation of transcription by RNA polymerase II"/>
    <property type="evidence" value="ECO:0007669"/>
    <property type="project" value="TreeGrafter"/>
</dbReference>
<organism evidence="2 3">
    <name type="scientific">Synaphobranchus kaupii</name>
    <name type="common">Kaup's arrowtooth eel</name>
    <dbReference type="NCBI Taxonomy" id="118154"/>
    <lineage>
        <taxon>Eukaryota</taxon>
        <taxon>Metazoa</taxon>
        <taxon>Chordata</taxon>
        <taxon>Craniata</taxon>
        <taxon>Vertebrata</taxon>
        <taxon>Euteleostomi</taxon>
        <taxon>Actinopterygii</taxon>
        <taxon>Neopterygii</taxon>
        <taxon>Teleostei</taxon>
        <taxon>Anguilliformes</taxon>
        <taxon>Synaphobranchidae</taxon>
        <taxon>Synaphobranchus</taxon>
    </lineage>
</organism>
<protein>
    <recommendedName>
        <fullName evidence="1">HAT C-terminal dimerisation domain-containing protein</fullName>
    </recommendedName>
</protein>
<evidence type="ECO:0000259" key="1">
    <source>
        <dbReference type="Pfam" id="PF05699"/>
    </source>
</evidence>